<keyword evidence="2" id="KW-1185">Reference proteome</keyword>
<dbReference type="AlphaFoldDB" id="A0A6P8X0H8"/>
<dbReference type="GO" id="GO:0003755">
    <property type="term" value="F:peptidyl-prolyl cis-trans isomerase activity"/>
    <property type="evidence" value="ECO:0007669"/>
    <property type="project" value="InterPro"/>
</dbReference>
<organism evidence="2 3">
    <name type="scientific">Drosophila albomicans</name>
    <name type="common">Fruit fly</name>
    <dbReference type="NCBI Taxonomy" id="7291"/>
    <lineage>
        <taxon>Eukaryota</taxon>
        <taxon>Metazoa</taxon>
        <taxon>Ecdysozoa</taxon>
        <taxon>Arthropoda</taxon>
        <taxon>Hexapoda</taxon>
        <taxon>Insecta</taxon>
        <taxon>Pterygota</taxon>
        <taxon>Neoptera</taxon>
        <taxon>Endopterygota</taxon>
        <taxon>Diptera</taxon>
        <taxon>Brachycera</taxon>
        <taxon>Muscomorpha</taxon>
        <taxon>Ephydroidea</taxon>
        <taxon>Drosophilidae</taxon>
        <taxon>Drosophila</taxon>
    </lineage>
</organism>
<evidence type="ECO:0000259" key="1">
    <source>
        <dbReference type="PROSITE" id="PS50072"/>
    </source>
</evidence>
<gene>
    <name evidence="3" type="primary">LOC117568606</name>
</gene>
<sequence length="400" mass="46779">MKELRWRAKDFSEFTFHLPSERVATMRANKLANELLRHSLLSRKYLPKSRLPRYNEFRQLVQAVHGNSSKASEVLSLRVFHSLKELCSEQIKRQNVKHARLTTIQSRLSPEIHRTAVHVRNKYNDLIDMQDIYRKNLLLLNRINAIKRIKGTIDCFNRTPIIATPKRRSLDLKAEALKRENKLIGCRLLTATSKVDSRNSRFHWTEHDRPESNASVDVLEKYSSYMPLPQPNKRLHTDKELLRPVIYFDLAERQKRFLGRICIQLYTEVSPEVVLEFVRLATDNDVQAHKFTHIFPDLWMRGELQPQARDALENHHSRCSTLDARKLKGLLSYSWRHVKRFPKGALVYTITFKKLSVTPLRRVIFGRVLSGMRMLEVCREFGTKGGKPRKPIVVVKCGLL</sequence>
<feature type="domain" description="PPIase cyclophilin-type" evidence="1">
    <location>
        <begin position="258"/>
        <end position="399"/>
    </location>
</feature>
<evidence type="ECO:0000313" key="3">
    <source>
        <dbReference type="RefSeq" id="XP_034105258.1"/>
    </source>
</evidence>
<dbReference type="PROSITE" id="PS50072">
    <property type="entry name" value="CSA_PPIASE_2"/>
    <property type="match status" value="1"/>
</dbReference>
<protein>
    <submittedName>
        <fullName evidence="3">Uncharacterized protein LOC117568606</fullName>
    </submittedName>
</protein>
<dbReference type="SUPFAM" id="SSF50891">
    <property type="entry name" value="Cyclophilin-like"/>
    <property type="match status" value="1"/>
</dbReference>
<reference evidence="3" key="1">
    <citation type="submission" date="2025-08" db="UniProtKB">
        <authorList>
            <consortium name="RefSeq"/>
        </authorList>
    </citation>
    <scope>IDENTIFICATION</scope>
    <source>
        <strain evidence="3">15112-1751.03</strain>
        <tissue evidence="3">Whole Adult</tissue>
    </source>
</reference>
<dbReference type="GeneID" id="117568606"/>
<proteinExistence type="predicted"/>
<evidence type="ECO:0000313" key="2">
    <source>
        <dbReference type="Proteomes" id="UP000515160"/>
    </source>
</evidence>
<dbReference type="OrthoDB" id="193499at2759"/>
<dbReference type="RefSeq" id="XP_034105258.1">
    <property type="nucleotide sequence ID" value="XM_034249367.2"/>
</dbReference>
<dbReference type="Proteomes" id="UP000515160">
    <property type="component" value="Chromosome 3"/>
</dbReference>
<name>A0A6P8X0H8_DROAB</name>
<dbReference type="Gene3D" id="2.40.100.10">
    <property type="entry name" value="Cyclophilin-like"/>
    <property type="match status" value="1"/>
</dbReference>
<dbReference type="InterPro" id="IPR002130">
    <property type="entry name" value="Cyclophilin-type_PPIase_dom"/>
</dbReference>
<dbReference type="InterPro" id="IPR029000">
    <property type="entry name" value="Cyclophilin-like_dom_sf"/>
</dbReference>
<dbReference type="Pfam" id="PF00160">
    <property type="entry name" value="Pro_isomerase"/>
    <property type="match status" value="1"/>
</dbReference>
<accession>A0A6P8X0H8</accession>